<accession>A0A7S0BUJ6</accession>
<evidence type="ECO:0000313" key="1">
    <source>
        <dbReference type="EMBL" id="CAD8403458.1"/>
    </source>
</evidence>
<name>A0A7S0BUJ6_9RHOD</name>
<protein>
    <submittedName>
        <fullName evidence="1">Uncharacterized protein</fullName>
    </submittedName>
</protein>
<proteinExistence type="predicted"/>
<sequence length="126" mass="14421">MVPSASPSRHFDEIPATEIHGSRFSEASQASLRYHPRQRLPQLPKKSALFLAVGRSRRVLSFFLAVRPQPAIINPSSSWRDWKACCAMYGKTLGNMLCHNQTSSFRTRRWVPARSDKFTSTYPRQI</sequence>
<dbReference type="AlphaFoldDB" id="A0A7S0BUJ6"/>
<dbReference type="EMBL" id="HBEK01024564">
    <property type="protein sequence ID" value="CAD8403458.1"/>
    <property type="molecule type" value="Transcribed_RNA"/>
</dbReference>
<reference evidence="1" key="1">
    <citation type="submission" date="2021-01" db="EMBL/GenBank/DDBJ databases">
        <authorList>
            <person name="Corre E."/>
            <person name="Pelletier E."/>
            <person name="Niang G."/>
            <person name="Scheremetjew M."/>
            <person name="Finn R."/>
            <person name="Kale V."/>
            <person name="Holt S."/>
            <person name="Cochrane G."/>
            <person name="Meng A."/>
            <person name="Brown T."/>
            <person name="Cohen L."/>
        </authorList>
    </citation>
    <scope>NUCLEOTIDE SEQUENCE</scope>
    <source>
        <strain evidence="1">UTEX LB 2760</strain>
    </source>
</reference>
<gene>
    <name evidence="1" type="ORF">RMAR0315_LOCUS13467</name>
</gene>
<organism evidence="1">
    <name type="scientific">Rhodosorus marinus</name>
    <dbReference type="NCBI Taxonomy" id="101924"/>
    <lineage>
        <taxon>Eukaryota</taxon>
        <taxon>Rhodophyta</taxon>
        <taxon>Stylonematophyceae</taxon>
        <taxon>Stylonematales</taxon>
        <taxon>Stylonemataceae</taxon>
        <taxon>Rhodosorus</taxon>
    </lineage>
</organism>